<dbReference type="AlphaFoldDB" id="A0A0R3UHR2"/>
<organism evidence="3">
    <name type="scientific">Mesocestoides corti</name>
    <name type="common">Flatworm</name>
    <dbReference type="NCBI Taxonomy" id="53468"/>
    <lineage>
        <taxon>Eukaryota</taxon>
        <taxon>Metazoa</taxon>
        <taxon>Spiralia</taxon>
        <taxon>Lophotrochozoa</taxon>
        <taxon>Platyhelminthes</taxon>
        <taxon>Cestoda</taxon>
        <taxon>Eucestoda</taxon>
        <taxon>Cyclophyllidea</taxon>
        <taxon>Mesocestoididae</taxon>
        <taxon>Mesocestoides</taxon>
    </lineage>
</organism>
<evidence type="ECO:0000313" key="2">
    <source>
        <dbReference type="Proteomes" id="UP000267029"/>
    </source>
</evidence>
<name>A0A0R3UHR2_MESCO</name>
<accession>A0A0R3UHR2</accession>
<evidence type="ECO:0000313" key="1">
    <source>
        <dbReference type="EMBL" id="VDD80897.1"/>
    </source>
</evidence>
<reference evidence="1 2" key="2">
    <citation type="submission" date="2018-10" db="EMBL/GenBank/DDBJ databases">
        <authorList>
            <consortium name="Pathogen Informatics"/>
        </authorList>
    </citation>
    <scope>NUCLEOTIDE SEQUENCE [LARGE SCALE GENOMIC DNA]</scope>
</reference>
<keyword evidence="2" id="KW-1185">Reference proteome</keyword>
<sequence length="122" mass="13440">MEHVALPVSTISLQILRPPAAPVDRQACSSKRSSRARTEIPHVSTFNWKCCCWRALPLKMLPTGVCAQLPLFSFQSFHASVRVLTAQKATTAFYYLAEREREGESGGVALAGVTRYGWEGGE</sequence>
<dbReference type="Proteomes" id="UP000267029">
    <property type="component" value="Unassembled WGS sequence"/>
</dbReference>
<protein>
    <submittedName>
        <fullName evidence="1 3">Uncharacterized protein</fullName>
    </submittedName>
</protein>
<proteinExistence type="predicted"/>
<evidence type="ECO:0000313" key="3">
    <source>
        <dbReference type="WBParaSite" id="MCOS_0000689901-mRNA-1"/>
    </source>
</evidence>
<reference evidence="3" key="1">
    <citation type="submission" date="2017-02" db="UniProtKB">
        <authorList>
            <consortium name="WormBaseParasite"/>
        </authorList>
    </citation>
    <scope>IDENTIFICATION</scope>
</reference>
<dbReference type="EMBL" id="UXSR01005306">
    <property type="protein sequence ID" value="VDD80897.1"/>
    <property type="molecule type" value="Genomic_DNA"/>
</dbReference>
<dbReference type="WBParaSite" id="MCOS_0000689901-mRNA-1">
    <property type="protein sequence ID" value="MCOS_0000689901-mRNA-1"/>
    <property type="gene ID" value="MCOS_0000689901"/>
</dbReference>
<gene>
    <name evidence="1" type="ORF">MCOS_LOCUS6900</name>
</gene>